<dbReference type="GeneID" id="19889464"/>
<name>J5JF69_BEAB2</name>
<dbReference type="STRING" id="655819.J5JF69"/>
<gene>
    <name evidence="1" type="ORF">BBA_06452</name>
</gene>
<sequence>MAEYAANIAALIQISDGIIRACRHFIHATKDAPRDMIIISGEVTSLRAILLCLSDTHLNPKTAGAVPSLFAMDGPPLIYSREASRKYRLLIL</sequence>
<protein>
    <submittedName>
        <fullName evidence="1">Uncharacterized protein</fullName>
    </submittedName>
</protein>
<dbReference type="HOGENOM" id="CLU_2412933_0_0_1"/>
<dbReference type="RefSeq" id="XP_008599771.1">
    <property type="nucleotide sequence ID" value="XM_008601549.1"/>
</dbReference>
<evidence type="ECO:0000313" key="1">
    <source>
        <dbReference type="EMBL" id="EJP64458.1"/>
    </source>
</evidence>
<reference evidence="1 2" key="1">
    <citation type="journal article" date="2012" name="Sci. Rep.">
        <title>Genomic perspectives on the evolution of fungal entomopathogenicity in Beauveria bassiana.</title>
        <authorList>
            <person name="Xiao G."/>
            <person name="Ying S.H."/>
            <person name="Zheng P."/>
            <person name="Wang Z.L."/>
            <person name="Zhang S."/>
            <person name="Xie X.Q."/>
            <person name="Shang Y."/>
            <person name="St Leger R.J."/>
            <person name="Zhao G.P."/>
            <person name="Wang C."/>
            <person name="Feng M.G."/>
        </authorList>
    </citation>
    <scope>NUCLEOTIDE SEQUENCE [LARGE SCALE GENOMIC DNA]</scope>
    <source>
        <strain evidence="1 2">ARSEF 2860</strain>
    </source>
</reference>
<accession>J5JF69</accession>
<evidence type="ECO:0000313" key="2">
    <source>
        <dbReference type="Proteomes" id="UP000002762"/>
    </source>
</evidence>
<organism evidence="1 2">
    <name type="scientific">Beauveria bassiana (strain ARSEF 2860)</name>
    <name type="common">White muscardine disease fungus</name>
    <name type="synonym">Tritirachium shiotae</name>
    <dbReference type="NCBI Taxonomy" id="655819"/>
    <lineage>
        <taxon>Eukaryota</taxon>
        <taxon>Fungi</taxon>
        <taxon>Dikarya</taxon>
        <taxon>Ascomycota</taxon>
        <taxon>Pezizomycotina</taxon>
        <taxon>Sordariomycetes</taxon>
        <taxon>Hypocreomycetidae</taxon>
        <taxon>Hypocreales</taxon>
        <taxon>Cordycipitaceae</taxon>
        <taxon>Beauveria</taxon>
    </lineage>
</organism>
<dbReference type="Proteomes" id="UP000002762">
    <property type="component" value="Unassembled WGS sequence"/>
</dbReference>
<dbReference type="EMBL" id="JH725168">
    <property type="protein sequence ID" value="EJP64458.1"/>
    <property type="molecule type" value="Genomic_DNA"/>
</dbReference>
<proteinExistence type="predicted"/>
<keyword evidence="2" id="KW-1185">Reference proteome</keyword>
<dbReference type="InParanoid" id="J5JF69"/>
<dbReference type="AlphaFoldDB" id="J5JF69"/>